<dbReference type="InterPro" id="IPR051394">
    <property type="entry name" value="Glutamate_Synthase"/>
</dbReference>
<evidence type="ECO:0000313" key="1">
    <source>
        <dbReference type="EMBL" id="CAI9300052.1"/>
    </source>
</evidence>
<reference evidence="1" key="1">
    <citation type="submission" date="2023-04" db="EMBL/GenBank/DDBJ databases">
        <authorList>
            <person name="Vijverberg K."/>
            <person name="Xiong W."/>
            <person name="Schranz E."/>
        </authorList>
    </citation>
    <scope>NUCLEOTIDE SEQUENCE</scope>
</reference>
<sequence>MGGGIRSSLQQKAYSFSNGSTNNRLGRMPNNSPMMNASGTSESYVTPSHYGNMNVHQQQMSQGDGYGSSTTDASRTGNFYVPTTSNTSMMNNQSCSQSSCIRKNNTWMTLAARSSILEIGSNPVYSIERFREENDAVILAVGATKPRDLPVPGRELSGVHFEMEFLHEKY</sequence>
<dbReference type="AlphaFoldDB" id="A0AA35ZYN2"/>
<proteinExistence type="predicted"/>
<dbReference type="PANTHER" id="PTHR43100">
    <property type="entry name" value="GLUTAMATE SYNTHASE [NADPH] SMALL CHAIN"/>
    <property type="match status" value="1"/>
</dbReference>
<gene>
    <name evidence="1" type="ORF">LSALG_LOCUS38721</name>
</gene>
<evidence type="ECO:0000313" key="2">
    <source>
        <dbReference type="Proteomes" id="UP001177003"/>
    </source>
</evidence>
<keyword evidence="2" id="KW-1185">Reference proteome</keyword>
<protein>
    <submittedName>
        <fullName evidence="1">Uncharacterized protein</fullName>
    </submittedName>
</protein>
<name>A0AA35ZYN2_LACSI</name>
<dbReference type="EMBL" id="OX465084">
    <property type="protein sequence ID" value="CAI9300052.1"/>
    <property type="molecule type" value="Genomic_DNA"/>
</dbReference>
<accession>A0AA35ZYN2</accession>
<dbReference type="Proteomes" id="UP001177003">
    <property type="component" value="Chromosome 8"/>
</dbReference>
<dbReference type="PANTHER" id="PTHR43100:SF3">
    <property type="entry name" value="FAD_NAD(P)-BINDING DOMAIN-CONTAINING PROTEIN"/>
    <property type="match status" value="1"/>
</dbReference>
<dbReference type="SUPFAM" id="SSF51971">
    <property type="entry name" value="Nucleotide-binding domain"/>
    <property type="match status" value="1"/>
</dbReference>
<organism evidence="1 2">
    <name type="scientific">Lactuca saligna</name>
    <name type="common">Willowleaf lettuce</name>
    <dbReference type="NCBI Taxonomy" id="75948"/>
    <lineage>
        <taxon>Eukaryota</taxon>
        <taxon>Viridiplantae</taxon>
        <taxon>Streptophyta</taxon>
        <taxon>Embryophyta</taxon>
        <taxon>Tracheophyta</taxon>
        <taxon>Spermatophyta</taxon>
        <taxon>Magnoliopsida</taxon>
        <taxon>eudicotyledons</taxon>
        <taxon>Gunneridae</taxon>
        <taxon>Pentapetalae</taxon>
        <taxon>asterids</taxon>
        <taxon>campanulids</taxon>
        <taxon>Asterales</taxon>
        <taxon>Asteraceae</taxon>
        <taxon>Cichorioideae</taxon>
        <taxon>Cichorieae</taxon>
        <taxon>Lactucinae</taxon>
        <taxon>Lactuca</taxon>
    </lineage>
</organism>